<dbReference type="EMBL" id="KN834005">
    <property type="protein sequence ID" value="KIK13277.1"/>
    <property type="molecule type" value="Genomic_DNA"/>
</dbReference>
<reference evidence="1 2" key="1">
    <citation type="submission" date="2014-04" db="EMBL/GenBank/DDBJ databases">
        <authorList>
            <consortium name="DOE Joint Genome Institute"/>
            <person name="Kuo A."/>
            <person name="Kohler A."/>
            <person name="Costa M.D."/>
            <person name="Nagy L.G."/>
            <person name="Floudas D."/>
            <person name="Copeland A."/>
            <person name="Barry K.W."/>
            <person name="Cichocki N."/>
            <person name="Veneault-Fourrey C."/>
            <person name="LaButti K."/>
            <person name="Lindquist E.A."/>
            <person name="Lipzen A."/>
            <person name="Lundell T."/>
            <person name="Morin E."/>
            <person name="Murat C."/>
            <person name="Sun H."/>
            <person name="Tunlid A."/>
            <person name="Henrissat B."/>
            <person name="Grigoriev I.V."/>
            <person name="Hibbett D.S."/>
            <person name="Martin F."/>
            <person name="Nordberg H.P."/>
            <person name="Cantor M.N."/>
            <person name="Hua S.X."/>
        </authorList>
    </citation>
    <scope>NUCLEOTIDE SEQUENCE [LARGE SCALE GENOMIC DNA]</scope>
    <source>
        <strain evidence="1 2">441</strain>
    </source>
</reference>
<protein>
    <submittedName>
        <fullName evidence="1">Uncharacterized protein</fullName>
    </submittedName>
</protein>
<proteinExistence type="predicted"/>
<dbReference type="HOGENOM" id="CLU_1949676_0_0_1"/>
<dbReference type="Proteomes" id="UP000054018">
    <property type="component" value="Unassembled WGS sequence"/>
</dbReference>
<organism evidence="1 2">
    <name type="scientific">Pisolithus microcarpus 441</name>
    <dbReference type="NCBI Taxonomy" id="765257"/>
    <lineage>
        <taxon>Eukaryota</taxon>
        <taxon>Fungi</taxon>
        <taxon>Dikarya</taxon>
        <taxon>Basidiomycota</taxon>
        <taxon>Agaricomycotina</taxon>
        <taxon>Agaricomycetes</taxon>
        <taxon>Agaricomycetidae</taxon>
        <taxon>Boletales</taxon>
        <taxon>Sclerodermatineae</taxon>
        <taxon>Pisolithaceae</taxon>
        <taxon>Pisolithus</taxon>
    </lineage>
</organism>
<dbReference type="AlphaFoldDB" id="A0A0C9YSJ3"/>
<evidence type="ECO:0000313" key="1">
    <source>
        <dbReference type="EMBL" id="KIK13277.1"/>
    </source>
</evidence>
<dbReference type="OrthoDB" id="10509972at2759"/>
<evidence type="ECO:0000313" key="2">
    <source>
        <dbReference type="Proteomes" id="UP000054018"/>
    </source>
</evidence>
<reference evidence="2" key="2">
    <citation type="submission" date="2015-01" db="EMBL/GenBank/DDBJ databases">
        <title>Evolutionary Origins and Diversification of the Mycorrhizal Mutualists.</title>
        <authorList>
            <consortium name="DOE Joint Genome Institute"/>
            <consortium name="Mycorrhizal Genomics Consortium"/>
            <person name="Kohler A."/>
            <person name="Kuo A."/>
            <person name="Nagy L.G."/>
            <person name="Floudas D."/>
            <person name="Copeland A."/>
            <person name="Barry K.W."/>
            <person name="Cichocki N."/>
            <person name="Veneault-Fourrey C."/>
            <person name="LaButti K."/>
            <person name="Lindquist E.A."/>
            <person name="Lipzen A."/>
            <person name="Lundell T."/>
            <person name="Morin E."/>
            <person name="Murat C."/>
            <person name="Riley R."/>
            <person name="Ohm R."/>
            <person name="Sun H."/>
            <person name="Tunlid A."/>
            <person name="Henrissat B."/>
            <person name="Grigoriev I.V."/>
            <person name="Hibbett D.S."/>
            <person name="Martin F."/>
        </authorList>
    </citation>
    <scope>NUCLEOTIDE SEQUENCE [LARGE SCALE GENOMIC DNA]</scope>
    <source>
        <strain evidence="2">441</strain>
    </source>
</reference>
<accession>A0A0C9YSJ3</accession>
<sequence>MSHHAEKSPTPNGSAVLEIWVLAVGDDEHGSVLAVTGGVGTFARAGRSDRAGCVARITLDSKHVIRCRNARLYSILETDYIEKIPTLNGPSVVEICVLVVGDDKHGGVLTVTGDAGTLASRARNDVRQI</sequence>
<name>A0A0C9YSJ3_9AGAM</name>
<gene>
    <name evidence="1" type="ORF">PISMIDRAFT_18087</name>
</gene>
<keyword evidence="2" id="KW-1185">Reference proteome</keyword>